<accession>A0A0L0GTT1</accession>
<dbReference type="RefSeq" id="WP_238158692.1">
    <property type="nucleotide sequence ID" value="NZ_JNGH01000046.1"/>
</dbReference>
<sequence>MPMNQNELYILNNFDFIARSFARMHSLGQSVDLEAVTGNMDEAQREWFYIRYDFYCQQTQRTRALETEL</sequence>
<dbReference type="STRING" id="379893.GCA_001297775_03248"/>
<reference evidence="2 3" key="1">
    <citation type="journal article" date="2015" name="Appl. Environ. Microbiol.">
        <title>The Enterobacterium Trabulsiella odontotermitis Presents Novel Adaptations Related to Its Association with Fungus-Growing Termites.</title>
        <authorList>
            <person name="Sapountzis P."/>
            <person name="Gruntjes T."/>
            <person name="Otani S."/>
            <person name="Estevez J."/>
            <person name="da Costa R.R."/>
            <person name="Plunkett G.3rd."/>
            <person name="Perna N.T."/>
            <person name="Poulsen M."/>
        </authorList>
    </citation>
    <scope>NUCLEOTIDE SEQUENCE [LARGE SCALE GENOMIC DNA]</scope>
    <source>
        <strain evidence="2 3">12</strain>
    </source>
</reference>
<dbReference type="HAMAP" id="MF_00525">
    <property type="entry name" value="GlgS"/>
    <property type="match status" value="1"/>
</dbReference>
<dbReference type="Proteomes" id="UP000037393">
    <property type="component" value="Unassembled WGS sequence"/>
</dbReference>
<evidence type="ECO:0000313" key="3">
    <source>
        <dbReference type="Proteomes" id="UP000037393"/>
    </source>
</evidence>
<gene>
    <name evidence="1" type="primary">glgS</name>
    <name evidence="2" type="ORF">GM31_02100</name>
</gene>
<dbReference type="EMBL" id="JNGI01000128">
    <property type="protein sequence ID" value="KNC91383.1"/>
    <property type="molecule type" value="Genomic_DNA"/>
</dbReference>
<dbReference type="InterPro" id="IPR015065">
    <property type="entry name" value="GlgS"/>
</dbReference>
<dbReference type="PATRIC" id="fig|379893.3.peg.3661"/>
<dbReference type="NCBIfam" id="NF002793">
    <property type="entry name" value="PRK02922.1"/>
    <property type="match status" value="1"/>
</dbReference>
<evidence type="ECO:0000313" key="2">
    <source>
        <dbReference type="EMBL" id="KNC91383.1"/>
    </source>
</evidence>
<evidence type="ECO:0000256" key="1">
    <source>
        <dbReference type="HAMAP-Rule" id="MF_00525"/>
    </source>
</evidence>
<comment type="function">
    <text evidence="1">Major determinant of cell surface composition. Negatively regulates motility, adhesion and synthesis of biofilm exopolysaccharides.</text>
</comment>
<comment type="caution">
    <text evidence="2">The sequence shown here is derived from an EMBL/GenBank/DDBJ whole genome shotgun (WGS) entry which is preliminary data.</text>
</comment>
<protein>
    <recommendedName>
        <fullName evidence="1">Surface composition regulator</fullName>
    </recommendedName>
</protein>
<dbReference type="AlphaFoldDB" id="A0A0L0GTT1"/>
<dbReference type="Pfam" id="PF08971">
    <property type="entry name" value="GlgS"/>
    <property type="match status" value="1"/>
</dbReference>
<dbReference type="InterPro" id="IPR036295">
    <property type="entry name" value="GlgS_sf"/>
</dbReference>
<dbReference type="GO" id="GO:1900191">
    <property type="term" value="P:negative regulation of single-species biofilm formation"/>
    <property type="evidence" value="ECO:0007669"/>
    <property type="project" value="UniProtKB-UniRule"/>
</dbReference>
<name>A0A0L0GTT1_9ENTR</name>
<comment type="similarity">
    <text evidence="1">Belongs to the GlgS family.</text>
</comment>
<dbReference type="Gene3D" id="1.20.970.20">
    <property type="entry name" value="Glycogen synthesis protein GlgS"/>
    <property type="match status" value="1"/>
</dbReference>
<dbReference type="GO" id="GO:1902201">
    <property type="term" value="P:negative regulation of bacterial-type flagellum-dependent cell motility"/>
    <property type="evidence" value="ECO:0007669"/>
    <property type="project" value="UniProtKB-UniRule"/>
</dbReference>
<dbReference type="SUPFAM" id="SSF109747">
    <property type="entry name" value="Glycogen synthesis protein GlgS"/>
    <property type="match status" value="1"/>
</dbReference>
<keyword evidence="3" id="KW-1185">Reference proteome</keyword>
<organism evidence="2 3">
    <name type="scientific">Trabulsiella odontotermitis</name>
    <dbReference type="NCBI Taxonomy" id="379893"/>
    <lineage>
        <taxon>Bacteria</taxon>
        <taxon>Pseudomonadati</taxon>
        <taxon>Pseudomonadota</taxon>
        <taxon>Gammaproteobacteria</taxon>
        <taxon>Enterobacterales</taxon>
        <taxon>Enterobacteriaceae</taxon>
        <taxon>Trabulsiella</taxon>
    </lineage>
</organism>
<proteinExistence type="inferred from homology"/>